<dbReference type="InParanoid" id="H3GII3"/>
<dbReference type="eggNOG" id="ENOG502SCSS">
    <property type="taxonomic scope" value="Eukaryota"/>
</dbReference>
<feature type="region of interest" description="Disordered" evidence="1">
    <location>
        <begin position="103"/>
        <end position="127"/>
    </location>
</feature>
<feature type="region of interest" description="Disordered" evidence="1">
    <location>
        <begin position="1"/>
        <end position="38"/>
    </location>
</feature>
<dbReference type="Proteomes" id="UP000005238">
    <property type="component" value="Unassembled WGS sequence"/>
</dbReference>
<organism evidence="2 3">
    <name type="scientific">Phytophthora ramorum</name>
    <name type="common">Sudden oak death agent</name>
    <dbReference type="NCBI Taxonomy" id="164328"/>
    <lineage>
        <taxon>Eukaryota</taxon>
        <taxon>Sar</taxon>
        <taxon>Stramenopiles</taxon>
        <taxon>Oomycota</taxon>
        <taxon>Peronosporomycetes</taxon>
        <taxon>Peronosporales</taxon>
        <taxon>Peronosporaceae</taxon>
        <taxon>Phytophthora</taxon>
    </lineage>
</organism>
<protein>
    <submittedName>
        <fullName evidence="2">Uncharacterized protein</fullName>
    </submittedName>
</protein>
<accession>H3GII3</accession>
<keyword evidence="3" id="KW-1185">Reference proteome</keyword>
<dbReference type="AlphaFoldDB" id="H3GII3"/>
<evidence type="ECO:0000256" key="1">
    <source>
        <dbReference type="SAM" id="MobiDB-lite"/>
    </source>
</evidence>
<feature type="region of interest" description="Disordered" evidence="1">
    <location>
        <begin position="184"/>
        <end position="228"/>
    </location>
</feature>
<dbReference type="EMBL" id="DS566012">
    <property type="status" value="NOT_ANNOTATED_CDS"/>
    <property type="molecule type" value="Genomic_DNA"/>
</dbReference>
<dbReference type="VEuPathDB" id="FungiDB:KRP23_9207"/>
<dbReference type="VEuPathDB" id="FungiDB:KRP22_1740"/>
<feature type="compositionally biased region" description="Basic and acidic residues" evidence="1">
    <location>
        <begin position="184"/>
        <end position="193"/>
    </location>
</feature>
<name>H3GII3_PHYRM</name>
<evidence type="ECO:0000313" key="2">
    <source>
        <dbReference type="EnsemblProtists" id="Phyra75876"/>
    </source>
</evidence>
<reference evidence="3" key="1">
    <citation type="journal article" date="2006" name="Science">
        <title>Phytophthora genome sequences uncover evolutionary origins and mechanisms of pathogenesis.</title>
        <authorList>
            <person name="Tyler B.M."/>
            <person name="Tripathy S."/>
            <person name="Zhang X."/>
            <person name="Dehal P."/>
            <person name="Jiang R.H."/>
            <person name="Aerts A."/>
            <person name="Arredondo F.D."/>
            <person name="Baxter L."/>
            <person name="Bensasson D."/>
            <person name="Beynon J.L."/>
            <person name="Chapman J."/>
            <person name="Damasceno C.M."/>
            <person name="Dorrance A.E."/>
            <person name="Dou D."/>
            <person name="Dickerman A.W."/>
            <person name="Dubchak I.L."/>
            <person name="Garbelotto M."/>
            <person name="Gijzen M."/>
            <person name="Gordon S.G."/>
            <person name="Govers F."/>
            <person name="Grunwald N.J."/>
            <person name="Huang W."/>
            <person name="Ivors K.L."/>
            <person name="Jones R.W."/>
            <person name="Kamoun S."/>
            <person name="Krampis K."/>
            <person name="Lamour K.H."/>
            <person name="Lee M.K."/>
            <person name="McDonald W.H."/>
            <person name="Medina M."/>
            <person name="Meijer H.J."/>
            <person name="Nordberg E.K."/>
            <person name="Maclean D.J."/>
            <person name="Ospina-Giraldo M.D."/>
            <person name="Morris P.F."/>
            <person name="Phuntumart V."/>
            <person name="Putnam N.H."/>
            <person name="Rash S."/>
            <person name="Rose J.K."/>
            <person name="Sakihama Y."/>
            <person name="Salamov A.A."/>
            <person name="Savidor A."/>
            <person name="Scheuring C.F."/>
            <person name="Smith B.M."/>
            <person name="Sobral B.W."/>
            <person name="Terry A."/>
            <person name="Torto-Alalibo T.A."/>
            <person name="Win J."/>
            <person name="Xu Z."/>
            <person name="Zhang H."/>
            <person name="Grigoriev I.V."/>
            <person name="Rokhsar D.S."/>
            <person name="Boore J.L."/>
        </authorList>
    </citation>
    <scope>NUCLEOTIDE SEQUENCE [LARGE SCALE GENOMIC DNA]</scope>
    <source>
        <strain evidence="3">Pr102</strain>
    </source>
</reference>
<reference evidence="2" key="2">
    <citation type="submission" date="2015-06" db="UniProtKB">
        <authorList>
            <consortium name="EnsemblProtists"/>
        </authorList>
    </citation>
    <scope>IDENTIFICATION</scope>
    <source>
        <strain evidence="2">Pr102</strain>
    </source>
</reference>
<evidence type="ECO:0000313" key="3">
    <source>
        <dbReference type="Proteomes" id="UP000005238"/>
    </source>
</evidence>
<sequence length="228" mass="25701">MVTSTRPIPKRPAASARPPMQRSLSIDSRKPHGLSHGLQMDLKQAVQLEKQELHKKGLLPPIALDMPLPKAANDEGDETQLCSSPPYWLYRQQRQVRRAASFTNGQRAGPPPMPCSPPVPIPQHHETQRRYSAAAGLEEHMARELQQLSNSQCEARLWDEFWNYKLSFESRESFEASNVQVKEERGNNVKYRSESSAAETVIEDDEDGASSVGPEEDEHGNVFEMDDL</sequence>
<feature type="compositionally biased region" description="Acidic residues" evidence="1">
    <location>
        <begin position="201"/>
        <end position="228"/>
    </location>
</feature>
<dbReference type="OMA" id="DEFWNYK"/>
<dbReference type="HOGENOM" id="CLU_1263750_0_0_1"/>
<feature type="compositionally biased region" description="Pro residues" evidence="1">
    <location>
        <begin position="109"/>
        <end position="121"/>
    </location>
</feature>
<dbReference type="EnsemblProtists" id="Phyra75876">
    <property type="protein sequence ID" value="Phyra75876"/>
    <property type="gene ID" value="Phyra75876"/>
</dbReference>
<proteinExistence type="predicted"/>